<evidence type="ECO:0000313" key="1">
    <source>
        <dbReference type="EMBL" id="JAC71149.1"/>
    </source>
</evidence>
<sequence>DQTCSSLPPAFGDWAAREAEGLALGARDARAASVYACLVRCMSSAAPFPTVPNSRPVEVELSAEFARKGSFHE</sequence>
<dbReference type="EMBL" id="GBEZ01014971">
    <property type="protein sequence ID" value="JAC71149.1"/>
    <property type="molecule type" value="Transcribed_RNA"/>
</dbReference>
<name>A0A061RKA3_9CHLO</name>
<accession>A0A061RKA3</accession>
<dbReference type="AlphaFoldDB" id="A0A061RKA3"/>
<gene>
    <name evidence="1" type="ORF">TSPGSL018_2558</name>
</gene>
<organism evidence="1">
    <name type="scientific">Tetraselmis sp. GSL018</name>
    <dbReference type="NCBI Taxonomy" id="582737"/>
    <lineage>
        <taxon>Eukaryota</taxon>
        <taxon>Viridiplantae</taxon>
        <taxon>Chlorophyta</taxon>
        <taxon>core chlorophytes</taxon>
        <taxon>Chlorodendrophyceae</taxon>
        <taxon>Chlorodendrales</taxon>
        <taxon>Chlorodendraceae</taxon>
        <taxon>Tetraselmis</taxon>
    </lineage>
</organism>
<feature type="non-terminal residue" evidence="1">
    <location>
        <position position="1"/>
    </location>
</feature>
<reference evidence="1" key="1">
    <citation type="submission" date="2014-05" db="EMBL/GenBank/DDBJ databases">
        <title>The transcriptome of the halophilic microalga Tetraselmis sp. GSL018 isolated from the Great Salt Lake, Utah.</title>
        <authorList>
            <person name="Jinkerson R.E."/>
            <person name="D'Adamo S."/>
            <person name="Posewitz M.C."/>
        </authorList>
    </citation>
    <scope>NUCLEOTIDE SEQUENCE</scope>
    <source>
        <strain evidence="1">GSL018</strain>
    </source>
</reference>
<proteinExistence type="predicted"/>
<protein>
    <submittedName>
        <fullName evidence="1">Uncharacterized protein</fullName>
    </submittedName>
</protein>